<dbReference type="EMBL" id="FWPT01000002">
    <property type="protein sequence ID" value="SMA38628.1"/>
    <property type="molecule type" value="Genomic_DNA"/>
</dbReference>
<dbReference type="PANTHER" id="PTHR35006:SF2">
    <property type="entry name" value="GLYOXALASE FAMILY PROTEIN (AFU_ORTHOLOGUE AFUA_5G14830)"/>
    <property type="match status" value="1"/>
</dbReference>
<feature type="domain" description="VOC" evidence="1">
    <location>
        <begin position="1"/>
        <end position="116"/>
    </location>
</feature>
<organism evidence="2 3">
    <name type="scientific">Parendozoicomonas haliclonae</name>
    <dbReference type="NCBI Taxonomy" id="1960125"/>
    <lineage>
        <taxon>Bacteria</taxon>
        <taxon>Pseudomonadati</taxon>
        <taxon>Pseudomonadota</taxon>
        <taxon>Gammaproteobacteria</taxon>
        <taxon>Oceanospirillales</taxon>
        <taxon>Endozoicomonadaceae</taxon>
        <taxon>Parendozoicomonas</taxon>
    </lineage>
</organism>
<reference evidence="2 3" key="1">
    <citation type="submission" date="2017-03" db="EMBL/GenBank/DDBJ databases">
        <authorList>
            <person name="Afonso C.L."/>
            <person name="Miller P.J."/>
            <person name="Scott M.A."/>
            <person name="Spackman E."/>
            <person name="Goraichik I."/>
            <person name="Dimitrov K.M."/>
            <person name="Suarez D.L."/>
            <person name="Swayne D.E."/>
        </authorList>
    </citation>
    <scope>NUCLEOTIDE SEQUENCE [LARGE SCALE GENOMIC DNA]</scope>
    <source>
        <strain evidence="2">SB41UT1</strain>
    </source>
</reference>
<dbReference type="Pfam" id="PF00903">
    <property type="entry name" value="Glyoxalase"/>
    <property type="match status" value="1"/>
</dbReference>
<evidence type="ECO:0000259" key="1">
    <source>
        <dbReference type="PROSITE" id="PS51819"/>
    </source>
</evidence>
<dbReference type="AlphaFoldDB" id="A0A1X7AGE8"/>
<dbReference type="SUPFAM" id="SSF54593">
    <property type="entry name" value="Glyoxalase/Bleomycin resistance protein/Dihydroxybiphenyl dioxygenase"/>
    <property type="match status" value="1"/>
</dbReference>
<protein>
    <submittedName>
        <fullName evidence="2">Glyoxalase-like domain protein</fullName>
    </submittedName>
</protein>
<dbReference type="RefSeq" id="WP_087107330.1">
    <property type="nucleotide sequence ID" value="NZ_CBCSCN010000001.1"/>
</dbReference>
<dbReference type="InterPro" id="IPR029068">
    <property type="entry name" value="Glyas_Bleomycin-R_OHBP_Dase"/>
</dbReference>
<accession>A0A1X7AGE8</accession>
<gene>
    <name evidence="2" type="ORF">EHSB41UT_00900</name>
</gene>
<dbReference type="Gene3D" id="3.10.180.10">
    <property type="entry name" value="2,3-Dihydroxybiphenyl 1,2-Dioxygenase, domain 1"/>
    <property type="match status" value="1"/>
</dbReference>
<evidence type="ECO:0000313" key="3">
    <source>
        <dbReference type="Proteomes" id="UP000196573"/>
    </source>
</evidence>
<dbReference type="InterPro" id="IPR004360">
    <property type="entry name" value="Glyas_Fos-R_dOase_dom"/>
</dbReference>
<dbReference type="OrthoDB" id="9800438at2"/>
<dbReference type="InterPro" id="IPR037523">
    <property type="entry name" value="VOC_core"/>
</dbReference>
<dbReference type="PANTHER" id="PTHR35006">
    <property type="entry name" value="GLYOXALASE FAMILY PROTEIN (AFU_ORTHOLOGUE AFUA_5G14830)"/>
    <property type="match status" value="1"/>
</dbReference>
<name>A0A1X7AGE8_9GAMM</name>
<evidence type="ECO:0000313" key="2">
    <source>
        <dbReference type="EMBL" id="SMA38628.1"/>
    </source>
</evidence>
<dbReference type="CDD" id="cd07262">
    <property type="entry name" value="VOC_like"/>
    <property type="match status" value="1"/>
</dbReference>
<dbReference type="PROSITE" id="PS51819">
    <property type="entry name" value="VOC"/>
    <property type="match status" value="1"/>
</dbReference>
<dbReference type="Proteomes" id="UP000196573">
    <property type="component" value="Unassembled WGS sequence"/>
</dbReference>
<proteinExistence type="predicted"/>
<sequence>MISHIMLPVSNYQKSKEFYSKALAPVGYSSDTDYGDSCGFNDGTSVDFWIAQKETVVPMHVAFKAGSKQAVEGFYEAAVNAGGTDNGKPGYRDYGPGYYAAFAFDPDGHNIEANWIDTSKAE</sequence>
<keyword evidence="3" id="KW-1185">Reference proteome</keyword>